<protein>
    <submittedName>
        <fullName evidence="2">Uncharacterized protein</fullName>
    </submittedName>
</protein>
<feature type="transmembrane region" description="Helical" evidence="1">
    <location>
        <begin position="125"/>
        <end position="148"/>
    </location>
</feature>
<keyword evidence="1" id="KW-1133">Transmembrane helix</keyword>
<name>A0A5J4RVP1_9EUKA</name>
<dbReference type="AlphaFoldDB" id="A0A5J4RVP1"/>
<dbReference type="EMBL" id="SNRW01041406">
    <property type="protein sequence ID" value="KAA6337532.1"/>
    <property type="molecule type" value="Genomic_DNA"/>
</dbReference>
<evidence type="ECO:0000313" key="2">
    <source>
        <dbReference type="EMBL" id="KAA6337532.1"/>
    </source>
</evidence>
<evidence type="ECO:0000313" key="3">
    <source>
        <dbReference type="Proteomes" id="UP000324800"/>
    </source>
</evidence>
<dbReference type="Proteomes" id="UP000324800">
    <property type="component" value="Unassembled WGS sequence"/>
</dbReference>
<feature type="non-terminal residue" evidence="2">
    <location>
        <position position="1"/>
    </location>
</feature>
<proteinExistence type="predicted"/>
<gene>
    <name evidence="2" type="ORF">EZS28_052779</name>
</gene>
<keyword evidence="1" id="KW-0472">Membrane</keyword>
<organism evidence="2 3">
    <name type="scientific">Streblomastix strix</name>
    <dbReference type="NCBI Taxonomy" id="222440"/>
    <lineage>
        <taxon>Eukaryota</taxon>
        <taxon>Metamonada</taxon>
        <taxon>Preaxostyla</taxon>
        <taxon>Oxymonadida</taxon>
        <taxon>Streblomastigidae</taxon>
        <taxon>Streblomastix</taxon>
    </lineage>
</organism>
<evidence type="ECO:0000256" key="1">
    <source>
        <dbReference type="SAM" id="Phobius"/>
    </source>
</evidence>
<sequence>WMKTLTFRRPSPNPLWCVPSALSPMYLNAQLLSGGSIGSYAILLDRATPGESNNLPFTYLGSWTWFYYTSVGEFQVQKLDQKAGWPVELGAGGTNKLDYYVYCSPNVGATVGPVETGLVTENLKIVVYPGTFQIPGMVIFVVLVSVVLNKTATRSRLVQTSPAMESVILVPSQLRSIGLLAGQLGPDFLVLVSISTHAMVKLRVT</sequence>
<comment type="caution">
    <text evidence="2">The sequence shown here is derived from an EMBL/GenBank/DDBJ whole genome shotgun (WGS) entry which is preliminary data.</text>
</comment>
<reference evidence="2 3" key="1">
    <citation type="submission" date="2019-03" db="EMBL/GenBank/DDBJ databases">
        <title>Single cell metagenomics reveals metabolic interactions within the superorganism composed of flagellate Streblomastix strix and complex community of Bacteroidetes bacteria on its surface.</title>
        <authorList>
            <person name="Treitli S.C."/>
            <person name="Kolisko M."/>
            <person name="Husnik F."/>
            <person name="Keeling P."/>
            <person name="Hampl V."/>
        </authorList>
    </citation>
    <scope>NUCLEOTIDE SEQUENCE [LARGE SCALE GENOMIC DNA]</scope>
    <source>
        <strain evidence="2">ST1C</strain>
    </source>
</reference>
<keyword evidence="1" id="KW-0812">Transmembrane</keyword>
<accession>A0A5J4RVP1</accession>